<evidence type="ECO:0000256" key="5">
    <source>
        <dbReference type="RuleBase" id="RU000461"/>
    </source>
</evidence>
<reference evidence="7" key="1">
    <citation type="journal article" date="2019" name="Int. J. Syst. Evol. Microbiol.">
        <title>The Global Catalogue of Microorganisms (GCM) 10K type strain sequencing project: providing services to taxonomists for standard genome sequencing and annotation.</title>
        <authorList>
            <consortium name="The Broad Institute Genomics Platform"/>
            <consortium name="The Broad Institute Genome Sequencing Center for Infectious Disease"/>
            <person name="Wu L."/>
            <person name="Ma J."/>
        </authorList>
    </citation>
    <scope>NUCLEOTIDE SEQUENCE [LARGE SCALE GENOMIC DNA]</scope>
    <source>
        <strain evidence="7">JCM 16904</strain>
    </source>
</reference>
<dbReference type="InterPro" id="IPR036396">
    <property type="entry name" value="Cyt_P450_sf"/>
</dbReference>
<dbReference type="PROSITE" id="PS00086">
    <property type="entry name" value="CYTOCHROME_P450"/>
    <property type="match status" value="1"/>
</dbReference>
<dbReference type="PRINTS" id="PR00465">
    <property type="entry name" value="EP450IV"/>
</dbReference>
<keyword evidence="4 5" id="KW-0408">Iron</keyword>
<proteinExistence type="inferred from homology"/>
<comment type="caution">
    <text evidence="6">The sequence shown here is derived from an EMBL/GenBank/DDBJ whole genome shotgun (WGS) entry which is preliminary data.</text>
</comment>
<sequence length="454" mass="49849">MAAPARSLIPGPTGRRLRDHTYEYERDRLGFLTRCHEEFGDVFRFSPMTVVVGHPDTVHDLFLRTNVDFRTEGSLFSGDRTPAAAQTRETDVNMLARRKGWRGVNKSAAAAHGARFLGHLDSAVRDSGGRAVEVLAMMKEFFGLAVADYCLGGHGDDVTDVAEAVDVSAKTSVRLMASSLSLPRWLPLPVVSRVRKAERRALALLGDVVAARLAEPVAAEPRDLLDVLHAHLGTPTGAGRHGAHGGAALDAVAIARLVDVVMRASHGVPGATTAWALRELALRPRHLERVRAERDAVRAAARGDHVTPADLPFTAAFVNELLRAYPPTWLMGRWVHRDTTLAGYDLRRGQQVMASAYHVHRDPRWWHDPGEFRPERWLEGERPYEGRAYFPFGAGPRVCFGNQLGLAQLTLAIAWLADRYDVEVLNAAEASPAARELLVPLGLKARFLPRARAG</sequence>
<comment type="similarity">
    <text evidence="2 5">Belongs to the cytochrome P450 family.</text>
</comment>
<dbReference type="PANTHER" id="PTHR24305">
    <property type="entry name" value="CYTOCHROME P450"/>
    <property type="match status" value="1"/>
</dbReference>
<dbReference type="PRINTS" id="PR00385">
    <property type="entry name" value="P450"/>
</dbReference>
<dbReference type="EMBL" id="BAAAZP010000007">
    <property type="protein sequence ID" value="GAA3644856.1"/>
    <property type="molecule type" value="Genomic_DNA"/>
</dbReference>
<keyword evidence="7" id="KW-1185">Reference proteome</keyword>
<evidence type="ECO:0008006" key="8">
    <source>
        <dbReference type="Google" id="ProtNLM"/>
    </source>
</evidence>
<gene>
    <name evidence="6" type="ORF">GCM10022224_004250</name>
</gene>
<evidence type="ECO:0000256" key="4">
    <source>
        <dbReference type="ARBA" id="ARBA00023004"/>
    </source>
</evidence>
<dbReference type="Gene3D" id="1.10.630.10">
    <property type="entry name" value="Cytochrome P450"/>
    <property type="match status" value="1"/>
</dbReference>
<name>A0ABP7B0E6_9ACTN</name>
<comment type="cofactor">
    <cofactor evidence="1">
        <name>heme</name>
        <dbReference type="ChEBI" id="CHEBI:30413"/>
    </cofactor>
</comment>
<evidence type="ECO:0000256" key="2">
    <source>
        <dbReference type="ARBA" id="ARBA00010617"/>
    </source>
</evidence>
<dbReference type="InterPro" id="IPR002403">
    <property type="entry name" value="Cyt_P450_E_grp-IV"/>
</dbReference>
<dbReference type="SUPFAM" id="SSF48264">
    <property type="entry name" value="Cytochrome P450"/>
    <property type="match status" value="1"/>
</dbReference>
<keyword evidence="5" id="KW-0349">Heme</keyword>
<dbReference type="RefSeq" id="WP_344872343.1">
    <property type="nucleotide sequence ID" value="NZ_BAAAZP010000007.1"/>
</dbReference>
<organism evidence="6 7">
    <name type="scientific">Nonomuraea antimicrobica</name>
    <dbReference type="NCBI Taxonomy" id="561173"/>
    <lineage>
        <taxon>Bacteria</taxon>
        <taxon>Bacillati</taxon>
        <taxon>Actinomycetota</taxon>
        <taxon>Actinomycetes</taxon>
        <taxon>Streptosporangiales</taxon>
        <taxon>Streptosporangiaceae</taxon>
        <taxon>Nonomuraea</taxon>
    </lineage>
</organism>
<keyword evidence="3 5" id="KW-0479">Metal-binding</keyword>
<dbReference type="Pfam" id="PF00067">
    <property type="entry name" value="p450"/>
    <property type="match status" value="1"/>
</dbReference>
<dbReference type="PANTHER" id="PTHR24305:SF166">
    <property type="entry name" value="CYTOCHROME P450 12A4, MITOCHONDRIAL-RELATED"/>
    <property type="match status" value="1"/>
</dbReference>
<dbReference type="InterPro" id="IPR017972">
    <property type="entry name" value="Cyt_P450_CS"/>
</dbReference>
<evidence type="ECO:0000256" key="3">
    <source>
        <dbReference type="ARBA" id="ARBA00022723"/>
    </source>
</evidence>
<keyword evidence="5" id="KW-0560">Oxidoreductase</keyword>
<dbReference type="Proteomes" id="UP001500902">
    <property type="component" value="Unassembled WGS sequence"/>
</dbReference>
<evidence type="ECO:0000313" key="6">
    <source>
        <dbReference type="EMBL" id="GAA3644856.1"/>
    </source>
</evidence>
<protein>
    <recommendedName>
        <fullName evidence="8">Cytochrome P450</fullName>
    </recommendedName>
</protein>
<dbReference type="InterPro" id="IPR050121">
    <property type="entry name" value="Cytochrome_P450_monoxygenase"/>
</dbReference>
<dbReference type="InterPro" id="IPR001128">
    <property type="entry name" value="Cyt_P450"/>
</dbReference>
<accession>A0ABP7B0E6</accession>
<evidence type="ECO:0000256" key="1">
    <source>
        <dbReference type="ARBA" id="ARBA00001971"/>
    </source>
</evidence>
<keyword evidence="5" id="KW-0503">Monooxygenase</keyword>
<evidence type="ECO:0000313" key="7">
    <source>
        <dbReference type="Proteomes" id="UP001500902"/>
    </source>
</evidence>